<accession>A0A6J5NYP4</accession>
<reference evidence="1" key="1">
    <citation type="submission" date="2020-04" db="EMBL/GenBank/DDBJ databases">
        <authorList>
            <person name="Chiriac C."/>
            <person name="Salcher M."/>
            <person name="Ghai R."/>
            <person name="Kavagutti S V."/>
        </authorList>
    </citation>
    <scope>NUCLEOTIDE SEQUENCE</scope>
</reference>
<dbReference type="EMBL" id="LR796734">
    <property type="protein sequence ID" value="CAB4162331.1"/>
    <property type="molecule type" value="Genomic_DNA"/>
</dbReference>
<evidence type="ECO:0000313" key="1">
    <source>
        <dbReference type="EMBL" id="CAB4162331.1"/>
    </source>
</evidence>
<gene>
    <name evidence="1" type="ORF">UFOVP787_31</name>
</gene>
<proteinExistence type="predicted"/>
<sequence length="284" mass="31318">MRNFNNYLTEAVDKTTHVMTFMRANPPTVGHQRVVNLVKQLGKDYDADHSVVLSHSYDGDKNPLTPDQKLRHAKAAFPSTNVKTSSEKAPTLMHHLSELHGKGVRNLHLVVGQDRVDQFKDLINKYNGKEGPHGYFNFQNIKVHSAGGRDPDAEGIEGVSGTGQRKHAMNNDFDSFRAGAPSHMSDEQAMSLMHDVRNSMLNPPAKKTKKKLKEQTTTSSVGGLGFNTGNPSISKDYLSSYITDNSLATDNENGSLINMLKKTNSIIAGRMGFKAFEPKPKGKK</sequence>
<name>A0A6J5NYP4_9CAUD</name>
<evidence type="ECO:0008006" key="2">
    <source>
        <dbReference type="Google" id="ProtNLM"/>
    </source>
</evidence>
<protein>
    <recommendedName>
        <fullName evidence="2">Cytidyltransferase-like domain containing protein</fullName>
    </recommendedName>
</protein>
<organism evidence="1">
    <name type="scientific">uncultured Caudovirales phage</name>
    <dbReference type="NCBI Taxonomy" id="2100421"/>
    <lineage>
        <taxon>Viruses</taxon>
        <taxon>Duplodnaviria</taxon>
        <taxon>Heunggongvirae</taxon>
        <taxon>Uroviricota</taxon>
        <taxon>Caudoviricetes</taxon>
        <taxon>Peduoviridae</taxon>
        <taxon>Maltschvirus</taxon>
        <taxon>Maltschvirus maltsch</taxon>
    </lineage>
</organism>
<dbReference type="SUPFAM" id="SSF52374">
    <property type="entry name" value="Nucleotidylyl transferase"/>
    <property type="match status" value="1"/>
</dbReference>